<dbReference type="Pfam" id="PF13127">
    <property type="entry name" value="DUF3955"/>
    <property type="match status" value="1"/>
</dbReference>
<keyword evidence="3" id="KW-0256">Endoplasmic reticulum</keyword>
<evidence type="ECO:0000256" key="4">
    <source>
        <dbReference type="ARBA" id="ARBA00022989"/>
    </source>
</evidence>
<evidence type="ECO:0000256" key="1">
    <source>
        <dbReference type="ARBA" id="ARBA00004477"/>
    </source>
</evidence>
<dbReference type="VEuPathDB" id="FungiDB:AAP_04552"/>
<feature type="domain" description="EamA" evidence="7">
    <location>
        <begin position="161"/>
        <end position="225"/>
    </location>
</feature>
<reference evidence="9 10" key="1">
    <citation type="journal article" date="2016" name="Genome Biol. Evol.">
        <title>Divergent and convergent evolution of fungal pathogenicity.</title>
        <authorList>
            <person name="Shang Y."/>
            <person name="Xiao G."/>
            <person name="Zheng P."/>
            <person name="Cen K."/>
            <person name="Zhan S."/>
            <person name="Wang C."/>
        </authorList>
    </citation>
    <scope>NUCLEOTIDE SEQUENCE [LARGE SCALE GENOMIC DNA]</scope>
    <source>
        <strain evidence="9 10">ARSEF 7405</strain>
    </source>
</reference>
<feature type="transmembrane region" description="Helical" evidence="6">
    <location>
        <begin position="346"/>
        <end position="366"/>
    </location>
</feature>
<accession>A0A167WN32</accession>
<comment type="subcellular location">
    <subcellularLocation>
        <location evidence="1">Endoplasmic reticulum membrane</location>
        <topology evidence="1">Multi-pass membrane protein</topology>
    </subcellularLocation>
</comment>
<feature type="transmembrane region" description="Helical" evidence="6">
    <location>
        <begin position="156"/>
        <end position="178"/>
    </location>
</feature>
<comment type="caution">
    <text evidence="9">The sequence shown here is derived from an EMBL/GenBank/DDBJ whole genome shotgun (WGS) entry which is preliminary data.</text>
</comment>
<dbReference type="OrthoDB" id="1436450at2759"/>
<evidence type="ECO:0000256" key="6">
    <source>
        <dbReference type="SAM" id="Phobius"/>
    </source>
</evidence>
<dbReference type="EMBL" id="AZGZ01000022">
    <property type="protein sequence ID" value="KZZ89067.1"/>
    <property type="molecule type" value="Genomic_DNA"/>
</dbReference>
<sequence>MMGVQRHTLGIALLMVVVVLWTTSNFLASDILADATFSKPFFMTYLNTSCFTISLLPTVGAKIYKLWKSGHFSEAKSLSDVIDRYDSYHEATSKQQREGHNKDVEGLLEREQNCRTPLLAGSPSSSSSSTARIIEQEESGVIVNHQKLGFKETVNIAFEFCLLWFSANYFAFACLQFTSVASTTILNSTSGIWTLLFGIIGRVEKFTTKKICGVFISLVGIILISRVDLSDAVDDTGSFPKKSAGEMALGDSMAALSAMLYGVYTVVMKRQVGDESAVDMTLFFGLVGLINTVLLWPGFILLHFTGIEPFGLPTTGRVWFVLLSNAVVSLVSDVAWAYAMLLTTPLVVTVGLSLTIPLSLIGQIFIHGQYSSLGYWAGAAFVFFSFLIVNHES</sequence>
<evidence type="ECO:0000313" key="10">
    <source>
        <dbReference type="Proteomes" id="UP000242877"/>
    </source>
</evidence>
<evidence type="ECO:0000313" key="9">
    <source>
        <dbReference type="EMBL" id="KZZ89067.1"/>
    </source>
</evidence>
<dbReference type="InterPro" id="IPR037185">
    <property type="entry name" value="EmrE-like"/>
</dbReference>
<keyword evidence="4 6" id="KW-1133">Transmembrane helix</keyword>
<feature type="transmembrane region" description="Helical" evidence="6">
    <location>
        <begin position="372"/>
        <end position="389"/>
    </location>
</feature>
<evidence type="ECO:0000256" key="3">
    <source>
        <dbReference type="ARBA" id="ARBA00022824"/>
    </source>
</evidence>
<dbReference type="PANTHER" id="PTHR23051">
    <property type="entry name" value="SOLUTE CARRIER FAMILY 35, MEMBER F5"/>
    <property type="match status" value="1"/>
</dbReference>
<organism evidence="9 10">
    <name type="scientific">Ascosphaera apis ARSEF 7405</name>
    <dbReference type="NCBI Taxonomy" id="392613"/>
    <lineage>
        <taxon>Eukaryota</taxon>
        <taxon>Fungi</taxon>
        <taxon>Dikarya</taxon>
        <taxon>Ascomycota</taxon>
        <taxon>Pezizomycotina</taxon>
        <taxon>Eurotiomycetes</taxon>
        <taxon>Eurotiomycetidae</taxon>
        <taxon>Onygenales</taxon>
        <taxon>Ascosphaeraceae</taxon>
        <taxon>Ascosphaera</taxon>
    </lineage>
</organism>
<gene>
    <name evidence="9" type="ORF">AAP_04552</name>
</gene>
<evidence type="ECO:0000256" key="2">
    <source>
        <dbReference type="ARBA" id="ARBA00022692"/>
    </source>
</evidence>
<dbReference type="Proteomes" id="UP000242877">
    <property type="component" value="Unassembled WGS sequence"/>
</dbReference>
<dbReference type="AlphaFoldDB" id="A0A167WN32"/>
<evidence type="ECO:0000259" key="8">
    <source>
        <dbReference type="Pfam" id="PF13127"/>
    </source>
</evidence>
<evidence type="ECO:0000259" key="7">
    <source>
        <dbReference type="Pfam" id="PF00892"/>
    </source>
</evidence>
<feature type="transmembrane region" description="Helical" evidence="6">
    <location>
        <begin position="247"/>
        <end position="268"/>
    </location>
</feature>
<feature type="transmembrane region" description="Helical" evidence="6">
    <location>
        <begin position="44"/>
        <end position="64"/>
    </location>
</feature>
<dbReference type="GO" id="GO:0000329">
    <property type="term" value="C:fungal-type vacuole membrane"/>
    <property type="evidence" value="ECO:0007669"/>
    <property type="project" value="TreeGrafter"/>
</dbReference>
<dbReference type="InterPro" id="IPR000620">
    <property type="entry name" value="EamA_dom"/>
</dbReference>
<dbReference type="SUPFAM" id="SSF103481">
    <property type="entry name" value="Multidrug resistance efflux transporter EmrE"/>
    <property type="match status" value="1"/>
</dbReference>
<feature type="domain" description="DUF3955" evidence="8">
    <location>
        <begin position="8"/>
        <end position="61"/>
    </location>
</feature>
<proteinExistence type="predicted"/>
<dbReference type="InterPro" id="IPR025016">
    <property type="entry name" value="DUF3955"/>
</dbReference>
<dbReference type="Pfam" id="PF00892">
    <property type="entry name" value="EamA"/>
    <property type="match status" value="1"/>
</dbReference>
<feature type="transmembrane region" description="Helical" evidence="6">
    <location>
        <begin position="280"/>
        <end position="306"/>
    </location>
</feature>
<keyword evidence="5 6" id="KW-0472">Membrane</keyword>
<protein>
    <submittedName>
        <fullName evidence="9">Integral membrane protein</fullName>
    </submittedName>
</protein>
<dbReference type="PANTHER" id="PTHR23051:SF0">
    <property type="entry name" value="SOLUTE CARRIER FAMILY 35 MEMBER F5"/>
    <property type="match status" value="1"/>
</dbReference>
<feature type="transmembrane region" description="Helical" evidence="6">
    <location>
        <begin position="318"/>
        <end position="339"/>
    </location>
</feature>
<feature type="transmembrane region" description="Helical" evidence="6">
    <location>
        <begin position="184"/>
        <end position="203"/>
    </location>
</feature>
<keyword evidence="2 6" id="KW-0812">Transmembrane</keyword>
<evidence type="ECO:0000256" key="5">
    <source>
        <dbReference type="ARBA" id="ARBA00023136"/>
    </source>
</evidence>
<feature type="transmembrane region" description="Helical" evidence="6">
    <location>
        <begin position="210"/>
        <end position="227"/>
    </location>
</feature>
<keyword evidence="10" id="KW-1185">Reference proteome</keyword>
<name>A0A167WN32_9EURO</name>